<comment type="caution">
    <text evidence="2">The sequence shown here is derived from an EMBL/GenBank/DDBJ whole genome shotgun (WGS) entry which is preliminary data.</text>
</comment>
<organism evidence="2">
    <name type="scientific">Thermogladius calderae</name>
    <dbReference type="NCBI Taxonomy" id="1200300"/>
    <lineage>
        <taxon>Archaea</taxon>
        <taxon>Thermoproteota</taxon>
        <taxon>Thermoprotei</taxon>
        <taxon>Desulfurococcales</taxon>
        <taxon>Desulfurococcaceae</taxon>
        <taxon>Thermogladius</taxon>
    </lineage>
</organism>
<evidence type="ECO:0000313" key="2">
    <source>
        <dbReference type="EMBL" id="HHP67605.1"/>
    </source>
</evidence>
<proteinExistence type="predicted"/>
<evidence type="ECO:0000256" key="1">
    <source>
        <dbReference type="SAM" id="Phobius"/>
    </source>
</evidence>
<feature type="transmembrane region" description="Helical" evidence="1">
    <location>
        <begin position="336"/>
        <end position="356"/>
    </location>
</feature>
<feature type="transmembrane region" description="Helical" evidence="1">
    <location>
        <begin position="242"/>
        <end position="269"/>
    </location>
</feature>
<dbReference type="Pfam" id="PF12679">
    <property type="entry name" value="ABC2_membrane_2"/>
    <property type="match status" value="1"/>
</dbReference>
<keyword evidence="1" id="KW-0812">Transmembrane</keyword>
<feature type="transmembrane region" description="Helical" evidence="1">
    <location>
        <begin position="209"/>
        <end position="230"/>
    </location>
</feature>
<feature type="transmembrane region" description="Helical" evidence="1">
    <location>
        <begin position="24"/>
        <end position="45"/>
    </location>
</feature>
<feature type="transmembrane region" description="Helical" evidence="1">
    <location>
        <begin position="302"/>
        <end position="324"/>
    </location>
</feature>
<dbReference type="GO" id="GO:0140359">
    <property type="term" value="F:ABC-type transporter activity"/>
    <property type="evidence" value="ECO:0007669"/>
    <property type="project" value="InterPro"/>
</dbReference>
<sequence length="421" mass="45669">MNFNTVRIIVWKELLDLWRDKKTLAVAVLLPVVSMPLIGLAVLLLSTQQPVQVAIVDEDNTSYTNRILGITVSSSWLVGNLTEALTRSGCRVDKYDKSPGNMTSYDLVVVIQKSFSENATSLVNQASVEIIRKANVQPAVNAESTIISVLSQFSSNISRVKVESLAGLAGLKPGSFNVNSILQPVVVGPLVVIAPSGAPATPIEQIRPYIAKILILGFIFVVSPASMYVVDSIVGERERKTIELLLATPASVAEIISGKLMVASVLGLVSSLSDVASLMIYMYLITLSLGGYFWLVLDLKLILLHAVTAFFTILTTIAIATPFITRTQGIRSAGNIATLVNMIGMTLFFTGFMVDYPKLEPSVLYPLMLIPYTHSILVIQDYVYGMTLNSLIHLSVLIVASLILLYIGVRGISPEKILLAR</sequence>
<dbReference type="PANTHER" id="PTHR43471">
    <property type="entry name" value="ABC TRANSPORTER PERMEASE"/>
    <property type="match status" value="1"/>
</dbReference>
<dbReference type="GO" id="GO:0005886">
    <property type="term" value="C:plasma membrane"/>
    <property type="evidence" value="ECO:0007669"/>
    <property type="project" value="UniProtKB-SubCell"/>
</dbReference>
<protein>
    <submittedName>
        <fullName evidence="2">ABC transporter permease</fullName>
    </submittedName>
</protein>
<reference evidence="2" key="1">
    <citation type="journal article" date="2020" name="mSystems">
        <title>Genome- and Community-Level Interaction Insights into Carbon Utilization and Element Cycling Functions of Hydrothermarchaeota in Hydrothermal Sediment.</title>
        <authorList>
            <person name="Zhou Z."/>
            <person name="Liu Y."/>
            <person name="Xu W."/>
            <person name="Pan J."/>
            <person name="Luo Z.H."/>
            <person name="Li M."/>
        </authorList>
    </citation>
    <scope>NUCLEOTIDE SEQUENCE [LARGE SCALE GENOMIC DNA]</scope>
    <source>
        <strain evidence="2">SpSt-110</strain>
    </source>
</reference>
<feature type="transmembrane region" description="Helical" evidence="1">
    <location>
        <begin position="275"/>
        <end position="295"/>
    </location>
</feature>
<dbReference type="AlphaFoldDB" id="A0A7J3XYH4"/>
<gene>
    <name evidence="2" type="ORF">ENM60_02270</name>
</gene>
<dbReference type="EMBL" id="DRYK01000030">
    <property type="protein sequence ID" value="HHP67605.1"/>
    <property type="molecule type" value="Genomic_DNA"/>
</dbReference>
<name>A0A7J3XYH4_9CREN</name>
<dbReference type="PANTHER" id="PTHR43471:SF3">
    <property type="entry name" value="ABC TRANSPORTER PERMEASE PROTEIN NATB"/>
    <property type="match status" value="1"/>
</dbReference>
<accession>A0A7J3XYH4</accession>
<keyword evidence="1" id="KW-0472">Membrane</keyword>
<keyword evidence="1" id="KW-1133">Transmembrane helix</keyword>
<feature type="transmembrane region" description="Helical" evidence="1">
    <location>
        <begin position="390"/>
        <end position="409"/>
    </location>
</feature>